<name>A0ABR4AYX4_9LECA</name>
<keyword evidence="2" id="KW-1185">Reference proteome</keyword>
<proteinExistence type="predicted"/>
<sequence>MTDNTIAHFEMSDSTANVHDLPCTVCAEEERKLIQENGRPPSSCFIQLIGLMATAPFLMTISFSWGEVYGADLTCGQPRCGQPRCDVGRHSELGGRGRKY</sequence>
<organism evidence="1 2">
    <name type="scientific">Lepraria finkii</name>
    <dbReference type="NCBI Taxonomy" id="1340010"/>
    <lineage>
        <taxon>Eukaryota</taxon>
        <taxon>Fungi</taxon>
        <taxon>Dikarya</taxon>
        <taxon>Ascomycota</taxon>
        <taxon>Pezizomycotina</taxon>
        <taxon>Lecanoromycetes</taxon>
        <taxon>OSLEUM clade</taxon>
        <taxon>Lecanoromycetidae</taxon>
        <taxon>Lecanorales</taxon>
        <taxon>Lecanorineae</taxon>
        <taxon>Stereocaulaceae</taxon>
        <taxon>Lepraria</taxon>
    </lineage>
</organism>
<gene>
    <name evidence="1" type="ORF">ABVK25_009451</name>
</gene>
<comment type="caution">
    <text evidence="1">The sequence shown here is derived from an EMBL/GenBank/DDBJ whole genome shotgun (WGS) entry which is preliminary data.</text>
</comment>
<protein>
    <submittedName>
        <fullName evidence="1">Uncharacterized protein</fullName>
    </submittedName>
</protein>
<evidence type="ECO:0000313" key="1">
    <source>
        <dbReference type="EMBL" id="KAL2050343.1"/>
    </source>
</evidence>
<evidence type="ECO:0000313" key="2">
    <source>
        <dbReference type="Proteomes" id="UP001590951"/>
    </source>
</evidence>
<dbReference type="EMBL" id="JBHFEH010000049">
    <property type="protein sequence ID" value="KAL2050343.1"/>
    <property type="molecule type" value="Genomic_DNA"/>
</dbReference>
<accession>A0ABR4AYX4</accession>
<reference evidence="1 2" key="1">
    <citation type="submission" date="2024-09" db="EMBL/GenBank/DDBJ databases">
        <title>Rethinking Asexuality: The Enigmatic Case of Functional Sexual Genes in Lepraria (Stereocaulaceae).</title>
        <authorList>
            <person name="Doellman M."/>
            <person name="Sun Y."/>
            <person name="Barcenas-Pena A."/>
            <person name="Lumbsch H.T."/>
            <person name="Grewe F."/>
        </authorList>
    </citation>
    <scope>NUCLEOTIDE SEQUENCE [LARGE SCALE GENOMIC DNA]</scope>
    <source>
        <strain evidence="1 2">Grewe 0041</strain>
    </source>
</reference>
<dbReference type="Proteomes" id="UP001590951">
    <property type="component" value="Unassembled WGS sequence"/>
</dbReference>